<reference evidence="1 2" key="1">
    <citation type="journal article" date="2019" name="Sci. Rep.">
        <title>Orb-weaving spider Araneus ventricosus genome elucidates the spidroin gene catalogue.</title>
        <authorList>
            <person name="Kono N."/>
            <person name="Nakamura H."/>
            <person name="Ohtoshi R."/>
            <person name="Moran D.A.P."/>
            <person name="Shinohara A."/>
            <person name="Yoshida Y."/>
            <person name="Fujiwara M."/>
            <person name="Mori M."/>
            <person name="Tomita M."/>
            <person name="Arakawa K."/>
        </authorList>
    </citation>
    <scope>NUCLEOTIDE SEQUENCE [LARGE SCALE GENOMIC DNA]</scope>
</reference>
<protein>
    <submittedName>
        <fullName evidence="1">Uncharacterized protein</fullName>
    </submittedName>
</protein>
<proteinExistence type="predicted"/>
<dbReference type="Proteomes" id="UP000499080">
    <property type="component" value="Unassembled WGS sequence"/>
</dbReference>
<evidence type="ECO:0000313" key="2">
    <source>
        <dbReference type="Proteomes" id="UP000499080"/>
    </source>
</evidence>
<keyword evidence="2" id="KW-1185">Reference proteome</keyword>
<dbReference type="AlphaFoldDB" id="A0A4Y2HN59"/>
<name>A0A4Y2HN59_ARAVE</name>
<sequence length="117" mass="12908">MRELSNGPSFIGVPFRTSYLYSVSLLTAMAQSLLLSQIDNTTLIGLLMIKHVGLGLDESASNCIGRMHVYEYGDENIIQTYLSTGSGLIWVVSVMAWDVQLAGYGPLIRLETTLSRY</sequence>
<accession>A0A4Y2HN59</accession>
<comment type="caution">
    <text evidence="1">The sequence shown here is derived from an EMBL/GenBank/DDBJ whole genome shotgun (WGS) entry which is preliminary data.</text>
</comment>
<dbReference type="EMBL" id="BGPR01002045">
    <property type="protein sequence ID" value="GBM66807.1"/>
    <property type="molecule type" value="Genomic_DNA"/>
</dbReference>
<organism evidence="1 2">
    <name type="scientific">Araneus ventricosus</name>
    <name type="common">Orbweaver spider</name>
    <name type="synonym">Epeira ventricosa</name>
    <dbReference type="NCBI Taxonomy" id="182803"/>
    <lineage>
        <taxon>Eukaryota</taxon>
        <taxon>Metazoa</taxon>
        <taxon>Ecdysozoa</taxon>
        <taxon>Arthropoda</taxon>
        <taxon>Chelicerata</taxon>
        <taxon>Arachnida</taxon>
        <taxon>Araneae</taxon>
        <taxon>Araneomorphae</taxon>
        <taxon>Entelegynae</taxon>
        <taxon>Araneoidea</taxon>
        <taxon>Araneidae</taxon>
        <taxon>Araneus</taxon>
    </lineage>
</organism>
<evidence type="ECO:0000313" key="1">
    <source>
        <dbReference type="EMBL" id="GBM66807.1"/>
    </source>
</evidence>
<gene>
    <name evidence="1" type="ORF">AVEN_273950_1</name>
</gene>